<evidence type="ECO:0000256" key="1">
    <source>
        <dbReference type="SAM" id="MobiDB-lite"/>
    </source>
</evidence>
<evidence type="ECO:0000313" key="3">
    <source>
        <dbReference type="Proteomes" id="UP000014137"/>
    </source>
</evidence>
<protein>
    <submittedName>
        <fullName evidence="2">Uncharacterized protein</fullName>
    </submittedName>
</protein>
<accession>M2QAZ5</accession>
<dbReference type="EMBL" id="ANMG01000077">
    <property type="protein sequence ID" value="EMD23277.1"/>
    <property type="molecule type" value="Genomic_DNA"/>
</dbReference>
<reference evidence="2 3" key="1">
    <citation type="submission" date="2012-10" db="EMBL/GenBank/DDBJ databases">
        <title>Genome assembly of Amycolatopsis azurea DSM 43854.</title>
        <authorList>
            <person name="Khatri I."/>
            <person name="Kaur I."/>
            <person name="Subramanian S."/>
            <person name="Mayilraj S."/>
        </authorList>
    </citation>
    <scope>NUCLEOTIDE SEQUENCE [LARGE SCALE GENOMIC DNA]</scope>
    <source>
        <strain evidence="2 3">DSM 43854</strain>
    </source>
</reference>
<evidence type="ECO:0000313" key="2">
    <source>
        <dbReference type="EMBL" id="EMD23277.1"/>
    </source>
</evidence>
<comment type="caution">
    <text evidence="2">The sequence shown here is derived from an EMBL/GenBank/DDBJ whole genome shotgun (WGS) entry which is preliminary data.</text>
</comment>
<organism evidence="2 3">
    <name type="scientific">Amycolatopsis azurea DSM 43854</name>
    <dbReference type="NCBI Taxonomy" id="1238180"/>
    <lineage>
        <taxon>Bacteria</taxon>
        <taxon>Bacillati</taxon>
        <taxon>Actinomycetota</taxon>
        <taxon>Actinomycetes</taxon>
        <taxon>Pseudonocardiales</taxon>
        <taxon>Pseudonocardiaceae</taxon>
        <taxon>Amycolatopsis</taxon>
    </lineage>
</organism>
<dbReference type="Proteomes" id="UP000014137">
    <property type="component" value="Unassembled WGS sequence"/>
</dbReference>
<feature type="compositionally biased region" description="Basic and acidic residues" evidence="1">
    <location>
        <begin position="28"/>
        <end position="42"/>
    </location>
</feature>
<proteinExistence type="predicted"/>
<dbReference type="PATRIC" id="fig|1238180.3.peg.6969"/>
<gene>
    <name evidence="2" type="ORF">C791_7367</name>
</gene>
<feature type="region of interest" description="Disordered" evidence="1">
    <location>
        <begin position="1"/>
        <end position="42"/>
    </location>
</feature>
<sequence length="42" mass="4767">MNPPWPKAPLSRWQDVPIAPVTGKTRSRPADVDRGRGFTDRH</sequence>
<dbReference type="AlphaFoldDB" id="M2QAZ5"/>
<name>M2QAZ5_9PSEU</name>